<comment type="caution">
    <text evidence="1">The sequence shown here is derived from an EMBL/GenBank/DDBJ whole genome shotgun (WGS) entry which is preliminary data.</text>
</comment>
<proteinExistence type="predicted"/>
<gene>
    <name evidence="1" type="ORF">HLQ16_10430</name>
</gene>
<reference evidence="1 2" key="1">
    <citation type="submission" date="2020-05" db="EMBL/GenBank/DDBJ databases">
        <title>Complete genome of Clostridium estertheticum subspecies estertheticum, isolated from Vacuum packed lamb meat from New Zealand imported to Switzerland.</title>
        <authorList>
            <person name="Wambui J."/>
            <person name="Stevens M.J.A."/>
            <person name="Stephan R."/>
        </authorList>
    </citation>
    <scope>NUCLEOTIDE SEQUENCE [LARGE SCALE GENOMIC DNA]</scope>
    <source>
        <strain evidence="1 2">CEST001</strain>
    </source>
</reference>
<organism evidence="1 2">
    <name type="scientific">Clostridium estertheticum</name>
    <dbReference type="NCBI Taxonomy" id="238834"/>
    <lineage>
        <taxon>Bacteria</taxon>
        <taxon>Bacillati</taxon>
        <taxon>Bacillota</taxon>
        <taxon>Clostridia</taxon>
        <taxon>Eubacteriales</taxon>
        <taxon>Clostridiaceae</taxon>
        <taxon>Clostridium</taxon>
    </lineage>
</organism>
<dbReference type="Pfam" id="PF14253">
    <property type="entry name" value="AbiH"/>
    <property type="match status" value="1"/>
</dbReference>
<name>A0A7Y3WRU7_9CLOT</name>
<sequence>MFSSQEEADIYYDEVASVDFREQEADQLTKSYFKNTYKNVDKIISSNQVFFSSLNTVHEIYVLGHSLSDIDLKYFEKINHNVMPWCLWHISYYSECDYNNVIHQLNKIGVLNYKLIRIDEISIETV</sequence>
<evidence type="ECO:0000313" key="1">
    <source>
        <dbReference type="EMBL" id="NNU76347.1"/>
    </source>
</evidence>
<dbReference type="InterPro" id="IPR025935">
    <property type="entry name" value="AbiH"/>
</dbReference>
<protein>
    <submittedName>
        <fullName evidence="1">Uncharacterized protein</fullName>
    </submittedName>
</protein>
<evidence type="ECO:0000313" key="2">
    <source>
        <dbReference type="Proteomes" id="UP000531659"/>
    </source>
</evidence>
<accession>A0A7Y3WRU7</accession>
<dbReference type="AlphaFoldDB" id="A0A7Y3WRU7"/>
<dbReference type="RefSeq" id="WP_171297207.1">
    <property type="nucleotide sequence ID" value="NZ_CP087098.1"/>
</dbReference>
<dbReference type="EMBL" id="JABEYB010000007">
    <property type="protein sequence ID" value="NNU76347.1"/>
    <property type="molecule type" value="Genomic_DNA"/>
</dbReference>
<dbReference type="Proteomes" id="UP000531659">
    <property type="component" value="Unassembled WGS sequence"/>
</dbReference>